<accession>A0A8J3J114</accession>
<sequence>MTEQNRYFIDTESAAEMARLLQQERLLTRAMGSLFPSDLDPTHLHRVLDIACGPGGWRKASGLRPSTHRGHRHRYQ</sequence>
<evidence type="ECO:0000313" key="2">
    <source>
        <dbReference type="Proteomes" id="UP000597444"/>
    </source>
</evidence>
<evidence type="ECO:0008006" key="3">
    <source>
        <dbReference type="Google" id="ProtNLM"/>
    </source>
</evidence>
<reference evidence="1" key="1">
    <citation type="submission" date="2020-10" db="EMBL/GenBank/DDBJ databases">
        <title>Taxonomic study of unclassified bacteria belonging to the class Ktedonobacteria.</title>
        <authorList>
            <person name="Yabe S."/>
            <person name="Wang C.M."/>
            <person name="Zheng Y."/>
            <person name="Sakai Y."/>
            <person name="Cavaletti L."/>
            <person name="Monciardini P."/>
            <person name="Donadio S."/>
        </authorList>
    </citation>
    <scope>NUCLEOTIDE SEQUENCE</scope>
    <source>
        <strain evidence="1">ID150040</strain>
    </source>
</reference>
<keyword evidence="2" id="KW-1185">Reference proteome</keyword>
<evidence type="ECO:0000313" key="1">
    <source>
        <dbReference type="EMBL" id="GHP00378.1"/>
    </source>
</evidence>
<organism evidence="1 2">
    <name type="scientific">Reticulibacter mediterranei</name>
    <dbReference type="NCBI Taxonomy" id="2778369"/>
    <lineage>
        <taxon>Bacteria</taxon>
        <taxon>Bacillati</taxon>
        <taxon>Chloroflexota</taxon>
        <taxon>Ktedonobacteria</taxon>
        <taxon>Ktedonobacterales</taxon>
        <taxon>Reticulibacteraceae</taxon>
        <taxon>Reticulibacter</taxon>
    </lineage>
</organism>
<name>A0A8J3J114_9CHLR</name>
<dbReference type="AlphaFoldDB" id="A0A8J3J114"/>
<protein>
    <recommendedName>
        <fullName evidence="3">Methyltransferase domain-containing protein</fullName>
    </recommendedName>
</protein>
<dbReference type="RefSeq" id="WP_220210897.1">
    <property type="nucleotide sequence ID" value="NZ_BNJK01000002.1"/>
</dbReference>
<gene>
    <name evidence="1" type="ORF">KSF_104250</name>
</gene>
<dbReference type="Proteomes" id="UP000597444">
    <property type="component" value="Unassembled WGS sequence"/>
</dbReference>
<proteinExistence type="predicted"/>
<comment type="caution">
    <text evidence="1">The sequence shown here is derived from an EMBL/GenBank/DDBJ whole genome shotgun (WGS) entry which is preliminary data.</text>
</comment>
<dbReference type="EMBL" id="BNJK01000002">
    <property type="protein sequence ID" value="GHP00378.1"/>
    <property type="molecule type" value="Genomic_DNA"/>
</dbReference>